<proteinExistence type="predicted"/>
<sequence length="234" mass="27583">MKKYRAPLQEAEQQELKRLSLIDLSDYSEADIREEFLVEVCKILGYRKEKDYSVSREESFHLNPLFLSVGSKRIKLDYLCSLRKQYFWIMDAKDGRCVNKSLPPVIDKSEVAQAHFYALHPEINCRYFVVSNGWYTNLYDRDLLDEVCTPLVSIPQREIANRFMELDQYIGATQILPMIKARLLDQIEKVFQSEYLIERHDEFVQHVIERAARAKDIVEKKNRLTLNGQTDNSH</sequence>
<name>A0A6B9Z813_9BACT</name>
<dbReference type="AlphaFoldDB" id="A0A6B9Z813"/>
<dbReference type="EMBL" id="CP048113">
    <property type="protein sequence ID" value="QHS58378.1"/>
    <property type="molecule type" value="Genomic_DNA"/>
</dbReference>
<organism evidence="1 2">
    <name type="scientific">Chitinophaga agri</name>
    <dbReference type="NCBI Taxonomy" id="2703787"/>
    <lineage>
        <taxon>Bacteria</taxon>
        <taxon>Pseudomonadati</taxon>
        <taxon>Bacteroidota</taxon>
        <taxon>Chitinophagia</taxon>
        <taxon>Chitinophagales</taxon>
        <taxon>Chitinophagaceae</taxon>
        <taxon>Chitinophaga</taxon>
    </lineage>
</organism>
<evidence type="ECO:0000313" key="2">
    <source>
        <dbReference type="Proteomes" id="UP000476411"/>
    </source>
</evidence>
<keyword evidence="2" id="KW-1185">Reference proteome</keyword>
<dbReference type="Proteomes" id="UP000476411">
    <property type="component" value="Chromosome"/>
</dbReference>
<protein>
    <recommendedName>
        <fullName evidence="3">Type I restriction enzyme R protein N-terminal domain-containing protein</fullName>
    </recommendedName>
</protein>
<dbReference type="KEGG" id="chih:GWR21_01850"/>
<dbReference type="RefSeq" id="WP_162330083.1">
    <property type="nucleotide sequence ID" value="NZ_CP048113.1"/>
</dbReference>
<reference evidence="1 2" key="1">
    <citation type="submission" date="2020-01" db="EMBL/GenBank/DDBJ databases">
        <title>Complete genome sequence of Chitinophaga sp. H33E-04 isolated from quinoa roots.</title>
        <authorList>
            <person name="Weon H.-Y."/>
            <person name="Lee S.A."/>
        </authorList>
    </citation>
    <scope>NUCLEOTIDE SEQUENCE [LARGE SCALE GENOMIC DNA]</scope>
    <source>
        <strain evidence="1 2">H33E-04</strain>
    </source>
</reference>
<evidence type="ECO:0000313" key="1">
    <source>
        <dbReference type="EMBL" id="QHS58378.1"/>
    </source>
</evidence>
<gene>
    <name evidence="1" type="ORF">GWR21_01850</name>
</gene>
<accession>A0A6B9Z813</accession>
<evidence type="ECO:0008006" key="3">
    <source>
        <dbReference type="Google" id="ProtNLM"/>
    </source>
</evidence>